<evidence type="ECO:0000313" key="5">
    <source>
        <dbReference type="EMBL" id="SDR11622.1"/>
    </source>
</evidence>
<dbReference type="InterPro" id="IPR003961">
    <property type="entry name" value="FN3_dom"/>
</dbReference>
<dbReference type="AlphaFoldDB" id="A0A1H1GEB0"/>
<dbReference type="OrthoDB" id="9792152at2"/>
<dbReference type="Gene3D" id="3.40.390.10">
    <property type="entry name" value="Collagenase (Catalytic Domain)"/>
    <property type="match status" value="1"/>
</dbReference>
<reference evidence="6" key="1">
    <citation type="submission" date="2016-10" db="EMBL/GenBank/DDBJ databases">
        <authorList>
            <person name="Varghese N."/>
            <person name="Submissions S."/>
        </authorList>
    </citation>
    <scope>NUCLEOTIDE SEQUENCE [LARGE SCALE GENOMIC DNA]</scope>
    <source>
        <strain evidence="6">DSM 17072</strain>
    </source>
</reference>
<evidence type="ECO:0000256" key="1">
    <source>
        <dbReference type="ARBA" id="ARBA00022729"/>
    </source>
</evidence>
<name>A0A1H1GEB0_9FLAO</name>
<dbReference type="Pfam" id="PF00041">
    <property type="entry name" value="fn3"/>
    <property type="match status" value="1"/>
</dbReference>
<dbReference type="SUPFAM" id="SSF55486">
    <property type="entry name" value="Metalloproteases ('zincins'), catalytic domain"/>
    <property type="match status" value="1"/>
</dbReference>
<dbReference type="InterPro" id="IPR045474">
    <property type="entry name" value="GEVED"/>
</dbReference>
<keyword evidence="1 3" id="KW-0732">Signal</keyword>
<dbReference type="Pfam" id="PF13583">
    <property type="entry name" value="Reprolysin_4"/>
    <property type="match status" value="1"/>
</dbReference>
<dbReference type="CDD" id="cd00063">
    <property type="entry name" value="FN3"/>
    <property type="match status" value="1"/>
</dbReference>
<feature type="chain" id="PRO_5011656046" evidence="3">
    <location>
        <begin position="20"/>
        <end position="977"/>
    </location>
</feature>
<feature type="signal peptide" evidence="3">
    <location>
        <begin position="1"/>
        <end position="19"/>
    </location>
</feature>
<gene>
    <name evidence="5" type="ORF">SAMN05421664_3628</name>
</gene>
<dbReference type="Gene3D" id="2.60.40.10">
    <property type="entry name" value="Immunoglobulins"/>
    <property type="match status" value="2"/>
</dbReference>
<feature type="compositionally biased region" description="Polar residues" evidence="2">
    <location>
        <begin position="481"/>
        <end position="490"/>
    </location>
</feature>
<dbReference type="RefSeq" id="WP_089757092.1">
    <property type="nucleotide sequence ID" value="NZ_FNKL01000004.1"/>
</dbReference>
<evidence type="ECO:0000313" key="6">
    <source>
        <dbReference type="Proteomes" id="UP000199627"/>
    </source>
</evidence>
<dbReference type="Pfam" id="PF20009">
    <property type="entry name" value="GEVED"/>
    <property type="match status" value="1"/>
</dbReference>
<dbReference type="SUPFAM" id="SSF49265">
    <property type="entry name" value="Fibronectin type III"/>
    <property type="match status" value="1"/>
</dbReference>
<dbReference type="GO" id="GO:0008237">
    <property type="term" value="F:metallopeptidase activity"/>
    <property type="evidence" value="ECO:0007669"/>
    <property type="project" value="InterPro"/>
</dbReference>
<evidence type="ECO:0000256" key="3">
    <source>
        <dbReference type="SAM" id="SignalP"/>
    </source>
</evidence>
<sequence length="977" mass="102490">MKKQLSMIGMLLITGISFAQTDRLWSESSKKTSSEIFENKNSINNPKIYSLDINGLKNALAKAPKRLAAGEKSEIIISFPNSEGKMENFKVKENSNFDPQLAAKYPDIKSYVGEGLDDPNSTVYFSLSPLGLSSMEIYGDKSAVFIEPYTKDLSAYVVYKKSDKKDNLDKFECTVIDVAQKGVANTSNLTARPNADDAKLRTFRLALSSTGEYTAYFGGTKANALAAMNNTMTRVNGVFEKDFSARMVLIANNDAVIYTSASSDPYSPAAQMNNWNSQLQSTLTSVIGEANYDIGHLFGASGGGGNAGCIGCVCTNGSKGSGYTSPADAIPSGDNFDIDYVAHEMGHQFGGNHTFSMSNEGTGANMEPGSGSTIMGYAGITAQDIQPHSDAFFHAISIQQITNNIKAKTCPVSTNTGNSIPTASAGLDYTIPKGTPFMLTGTGTDANGDSLTYVWEQMDNASSSQTGASSAASATKASGPTFRSWTPQTTPTRYFPRMASVLAGATTTAGSEITVEALSNVARSYNFRFTVRDNRAGGSGNNSDDAVITVNGTAGPFSVSSQNSATTYTGGTSQTVTWNVAGTTANGVNAANVDILWSTDSGNTWSTLLAGTPNDGTQAVTIPNVSTTTGRIMVKGSNHIFFDVNNANITVNAGSGSGDVIAPTAPTLAASGTTSTSTNLSWSGATDAVGVTGYDVYQGASLIGSTASTTYTVTSLTPSTIYSFSVKAKDAAGNISPSSNTVSVTTLAGSTVSYCSAASTNTADERIGNVKFGTINNTSTGTAGYENFTSVSTNVTTGSAYTISVTPVWTSSVYSEAYAVYIDYNQDGDFTDSGELAWSKAGSTTSPATGSITIPSAATLGNTRMRVIMRYSTTPTTSCGTFTYGQVEDYTLNIVSSGKGDILDTKDVMTGIKLYPNPARNTLNISNTTSEDYKIFDMGGKLINSGKLERGSVNVSNLIKGAYIIQIGDISKRFIKD</sequence>
<feature type="domain" description="Fibronectin type-III" evidence="4">
    <location>
        <begin position="662"/>
        <end position="749"/>
    </location>
</feature>
<accession>A0A1H1GEB0</accession>
<dbReference type="InterPro" id="IPR013783">
    <property type="entry name" value="Ig-like_fold"/>
</dbReference>
<protein>
    <submittedName>
        <fullName evidence="5">Por secretion system C-terminal sorting domain-containing protein</fullName>
    </submittedName>
</protein>
<feature type="compositionally biased region" description="Low complexity" evidence="2">
    <location>
        <begin position="464"/>
        <end position="479"/>
    </location>
</feature>
<dbReference type="InterPro" id="IPR036116">
    <property type="entry name" value="FN3_sf"/>
</dbReference>
<dbReference type="Proteomes" id="UP000199627">
    <property type="component" value="Unassembled WGS sequence"/>
</dbReference>
<dbReference type="NCBIfam" id="TIGR04183">
    <property type="entry name" value="Por_Secre_tail"/>
    <property type="match status" value="1"/>
</dbReference>
<evidence type="ECO:0000259" key="4">
    <source>
        <dbReference type="PROSITE" id="PS50853"/>
    </source>
</evidence>
<dbReference type="Pfam" id="PF18962">
    <property type="entry name" value="Por_Secre_tail"/>
    <property type="match status" value="1"/>
</dbReference>
<dbReference type="PROSITE" id="PS50853">
    <property type="entry name" value="FN3"/>
    <property type="match status" value="1"/>
</dbReference>
<dbReference type="InterPro" id="IPR026444">
    <property type="entry name" value="Secre_tail"/>
</dbReference>
<dbReference type="EMBL" id="FNKL01000004">
    <property type="protein sequence ID" value="SDR11622.1"/>
    <property type="molecule type" value="Genomic_DNA"/>
</dbReference>
<organism evidence="5 6">
    <name type="scientific">Chryseobacterium soldanellicola</name>
    <dbReference type="NCBI Taxonomy" id="311333"/>
    <lineage>
        <taxon>Bacteria</taxon>
        <taxon>Pseudomonadati</taxon>
        <taxon>Bacteroidota</taxon>
        <taxon>Flavobacteriia</taxon>
        <taxon>Flavobacteriales</taxon>
        <taxon>Weeksellaceae</taxon>
        <taxon>Chryseobacterium group</taxon>
        <taxon>Chryseobacterium</taxon>
    </lineage>
</organism>
<dbReference type="STRING" id="311333.SAMN05421664_3628"/>
<dbReference type="SMART" id="SM00060">
    <property type="entry name" value="FN3"/>
    <property type="match status" value="1"/>
</dbReference>
<feature type="region of interest" description="Disordered" evidence="2">
    <location>
        <begin position="464"/>
        <end position="490"/>
    </location>
</feature>
<proteinExistence type="predicted"/>
<keyword evidence="6" id="KW-1185">Reference proteome</keyword>
<dbReference type="InterPro" id="IPR024079">
    <property type="entry name" value="MetalloPept_cat_dom_sf"/>
</dbReference>
<evidence type="ECO:0000256" key="2">
    <source>
        <dbReference type="SAM" id="MobiDB-lite"/>
    </source>
</evidence>